<feature type="region of interest" description="Disordered" evidence="1">
    <location>
        <begin position="25"/>
        <end position="108"/>
    </location>
</feature>
<evidence type="ECO:0000256" key="1">
    <source>
        <dbReference type="SAM" id="MobiDB-lite"/>
    </source>
</evidence>
<reference evidence="4 5" key="1">
    <citation type="submission" date="2016-07" db="EMBL/GenBank/DDBJ databases">
        <title>Draft genome of Streptomyces diastatochromogenes.</title>
        <authorList>
            <person name="Podduturi R."/>
            <person name="Lukassen M.B."/>
            <person name="Clausen N."/>
            <person name="Nielsen J.L."/>
            <person name="Jorgensen N.O."/>
        </authorList>
    </citation>
    <scope>NUCLEOTIDE SEQUENCE [LARGE SCALE GENOMIC DNA]</scope>
    <source>
        <strain evidence="4 5">DSM 40608</strain>
    </source>
</reference>
<dbReference type="Pfam" id="PF03734">
    <property type="entry name" value="YkuD"/>
    <property type="match status" value="1"/>
</dbReference>
<feature type="compositionally biased region" description="Low complexity" evidence="1">
    <location>
        <begin position="46"/>
        <end position="80"/>
    </location>
</feature>
<evidence type="ECO:0000313" key="4">
    <source>
        <dbReference type="EMBL" id="OXY98831.1"/>
    </source>
</evidence>
<feature type="compositionally biased region" description="Gly residues" evidence="1">
    <location>
        <begin position="29"/>
        <end position="45"/>
    </location>
</feature>
<keyword evidence="5" id="KW-1185">Reference proteome</keyword>
<feature type="region of interest" description="Disordered" evidence="1">
    <location>
        <begin position="162"/>
        <end position="182"/>
    </location>
</feature>
<dbReference type="InterPro" id="IPR005490">
    <property type="entry name" value="LD_TPept_cat_dom"/>
</dbReference>
<dbReference type="AlphaFoldDB" id="A0A233ST62"/>
<feature type="compositionally biased region" description="Low complexity" evidence="1">
    <location>
        <begin position="90"/>
        <end position="108"/>
    </location>
</feature>
<dbReference type="PANTHER" id="PTHR38589:SF1">
    <property type="entry name" value="BLR0621 PROTEIN"/>
    <property type="match status" value="1"/>
</dbReference>
<dbReference type="Proteomes" id="UP000215483">
    <property type="component" value="Unassembled WGS sequence"/>
</dbReference>
<dbReference type="GO" id="GO:0016740">
    <property type="term" value="F:transferase activity"/>
    <property type="evidence" value="ECO:0007669"/>
    <property type="project" value="InterPro"/>
</dbReference>
<sequence length="314" mass="31237">MPSSRSRARTCFVVAPAVAGVLLAASACGGPGGEGGAEQQAGGGSDSVAVGASPSASSSSSASASASSSPSKSASASASSKAKDDGGKGNASASPSTAPGTAVTQQATTAPPAAYAAPNFPVPASPGDATQLITVKASGSYATVTAWAKGASGWKAQFGTSAGRVGSNGVTDGATRRQGTYTTPSGTYTLTEGFGVEAGGTSMPYHVVNSSDWWVEDPQSKYYNSMHTAAGADFPLTESGDRGSEHLINYPTQYAKALVVNFNRWPATPGRGAGIFLHVNGKGATAGCVSVPRATMDRIMAWIRPGAHPRIAIG</sequence>
<proteinExistence type="predicted"/>
<feature type="chain" id="PRO_5038989347" description="L,D-TPase catalytic domain-containing protein" evidence="2">
    <location>
        <begin position="28"/>
        <end position="314"/>
    </location>
</feature>
<keyword evidence="2" id="KW-0732">Signal</keyword>
<feature type="domain" description="L,D-TPase catalytic" evidence="3">
    <location>
        <begin position="160"/>
        <end position="307"/>
    </location>
</feature>
<dbReference type="PROSITE" id="PS51257">
    <property type="entry name" value="PROKAR_LIPOPROTEIN"/>
    <property type="match status" value="1"/>
</dbReference>
<comment type="caution">
    <text evidence="4">The sequence shown here is derived from an EMBL/GenBank/DDBJ whole genome shotgun (WGS) entry which is preliminary data.</text>
</comment>
<organism evidence="4 5">
    <name type="scientific">Streptomyces diastatochromogenes</name>
    <dbReference type="NCBI Taxonomy" id="42236"/>
    <lineage>
        <taxon>Bacteria</taxon>
        <taxon>Bacillati</taxon>
        <taxon>Actinomycetota</taxon>
        <taxon>Actinomycetes</taxon>
        <taxon>Kitasatosporales</taxon>
        <taxon>Streptomycetaceae</taxon>
        <taxon>Streptomyces</taxon>
    </lineage>
</organism>
<evidence type="ECO:0000256" key="2">
    <source>
        <dbReference type="SAM" id="SignalP"/>
    </source>
</evidence>
<dbReference type="PANTHER" id="PTHR38589">
    <property type="entry name" value="BLR0621 PROTEIN"/>
    <property type="match status" value="1"/>
</dbReference>
<dbReference type="EMBL" id="MCGQ01000007">
    <property type="protein sequence ID" value="OXY98831.1"/>
    <property type="molecule type" value="Genomic_DNA"/>
</dbReference>
<feature type="signal peptide" evidence="2">
    <location>
        <begin position="1"/>
        <end position="27"/>
    </location>
</feature>
<protein>
    <recommendedName>
        <fullName evidence="3">L,D-TPase catalytic domain-containing protein</fullName>
    </recommendedName>
</protein>
<evidence type="ECO:0000313" key="5">
    <source>
        <dbReference type="Proteomes" id="UP000215483"/>
    </source>
</evidence>
<gene>
    <name evidence="4" type="ORF">BEK98_06085</name>
</gene>
<evidence type="ECO:0000259" key="3">
    <source>
        <dbReference type="Pfam" id="PF03734"/>
    </source>
</evidence>
<name>A0A233ST62_STRDA</name>
<accession>A0A233ST62</accession>
<dbReference type="OrthoDB" id="186490at2"/>